<dbReference type="AlphaFoldDB" id="A0A804IWF1"/>
<evidence type="ECO:0000313" key="4">
    <source>
        <dbReference type="Proteomes" id="UP000012960"/>
    </source>
</evidence>
<keyword evidence="4" id="KW-1185">Reference proteome</keyword>
<dbReference type="InParanoid" id="A0A804IWF1"/>
<keyword evidence="1" id="KW-0472">Membrane</keyword>
<organism evidence="3 4">
    <name type="scientific">Musa acuminata subsp. malaccensis</name>
    <name type="common">Wild banana</name>
    <name type="synonym">Musa malaccensis</name>
    <dbReference type="NCBI Taxonomy" id="214687"/>
    <lineage>
        <taxon>Eukaryota</taxon>
        <taxon>Viridiplantae</taxon>
        <taxon>Streptophyta</taxon>
        <taxon>Embryophyta</taxon>
        <taxon>Tracheophyta</taxon>
        <taxon>Spermatophyta</taxon>
        <taxon>Magnoliopsida</taxon>
        <taxon>Liliopsida</taxon>
        <taxon>Zingiberales</taxon>
        <taxon>Musaceae</taxon>
        <taxon>Musa</taxon>
    </lineage>
</organism>
<feature type="transmembrane region" description="Helical" evidence="1">
    <location>
        <begin position="6"/>
        <end position="22"/>
    </location>
</feature>
<dbReference type="EnsemblPlants" id="Ma04_t32340.1">
    <property type="protein sequence ID" value="Ma04_p32340.1"/>
    <property type="gene ID" value="Ma04_g32340"/>
</dbReference>
<proteinExistence type="predicted"/>
<dbReference type="EMBL" id="HG996469">
    <property type="protein sequence ID" value="CAG1844041.1"/>
    <property type="molecule type" value="Genomic_DNA"/>
</dbReference>
<name>A0A804IWF1_MUSAM</name>
<keyword evidence="1" id="KW-1133">Transmembrane helix</keyword>
<accession>A0A804IWF1</accession>
<protein>
    <submittedName>
        <fullName evidence="2">(wild Malaysian banana) hypothetical protein</fullName>
    </submittedName>
</protein>
<reference evidence="3" key="2">
    <citation type="submission" date="2021-05" db="UniProtKB">
        <authorList>
            <consortium name="EnsemblPlants"/>
        </authorList>
    </citation>
    <scope>IDENTIFICATION</scope>
    <source>
        <strain evidence="3">subsp. malaccensis</strain>
    </source>
</reference>
<evidence type="ECO:0000313" key="2">
    <source>
        <dbReference type="EMBL" id="CAG1844041.1"/>
    </source>
</evidence>
<dbReference type="Proteomes" id="UP000012960">
    <property type="component" value="Unplaced"/>
</dbReference>
<evidence type="ECO:0000313" key="3">
    <source>
        <dbReference type="EnsemblPlants" id="Ma04_p32340.1"/>
    </source>
</evidence>
<keyword evidence="1" id="KW-0812">Transmembrane</keyword>
<sequence>MYQFCVFIRYLYCNALIIACICKKEILMDKRRYIIKKNSLLIF</sequence>
<reference evidence="2" key="1">
    <citation type="submission" date="2021-03" db="EMBL/GenBank/DDBJ databases">
        <authorList>
            <consortium name="Genoscope - CEA"/>
            <person name="William W."/>
        </authorList>
    </citation>
    <scope>NUCLEOTIDE SEQUENCE</scope>
    <source>
        <strain evidence="2">Doubled-haploid Pahang</strain>
    </source>
</reference>
<evidence type="ECO:0000256" key="1">
    <source>
        <dbReference type="SAM" id="Phobius"/>
    </source>
</evidence>
<gene>
    <name evidence="2" type="ORF">GSMUA_138360.1</name>
</gene>
<dbReference type="Gramene" id="Ma04_t32340.1">
    <property type="protein sequence ID" value="Ma04_p32340.1"/>
    <property type="gene ID" value="Ma04_g32340"/>
</dbReference>